<sequence length="1364" mass="151144">MGTGLAEHNKPRKDDEKTMLKNSVVSNSLQRMLQPKLFNYAEILKELFWGIEEDFRYQAQKVNPANQEQKENRRHDLVTEDILVGKRTDEHDWEKIANINFVGTRKSEQIRKFWQNSEHPSINKKPWNKEEVEKLKEIAEKHSLVDWQTITEKLGTNRTAFQCLQKYQGYNKDFKRKEWTKEEDHMLLQLVQEMRVGNFIPYKKMAYYMEGRDSMQLLHRWTKSVDPSLKKGSWTPEEDALLLKAVAKFGERDWYKIRTEVPGRSDSQCRDRYLKGISQGLKKGKWSPEEEAKFIELLEKYGVGHWAKIASELPGRTDSQCLSKWKFMIGYQKKSRLIKGQQKRRRRKKPSSSSSDATSTTSNSSSNNEETSSDEEIETYKKLRKARFIVPSMDLWVPTKATSAELQKAPIKRTISKGSFGPDLPSVQGRTESGPSKLASEVSRSGMKTLQVTLDDVKKILRRNTRFQKKKFEEQPNMSQVSKSSRMALDVQVGKEPTRQCHALERQCRRKKSISRKKTINRKLLMAVTPWVGNVILPYTLNRARSLGHQTQADKIKDQLQSLNLISSPVFVLLIWLFQIDAVGCLKVIQERKVKQAALLRAFASSVGHQQVQAQPYSQRRPQQVLAQPCSQRRPQQTSYSSQKTSDCTVQNYSQQSISVPQENMSKQNETQPGIQRAKHAPLPAAQPCARNLSLPKEKPKTVLELLREKRSREAMAKTSKEKGVILTPQMLVFQQVTQQGARQLTTPVSCHPSRPAKRLLPAMPQVPGSSATFMPFQNSMTAAQTSASPSSAQMNSVQSSGNSSGGIALEYSSPAIAVAPHQGSASIQMPGNCAVSSVCPNPAQASGQNLAAPPLDITFPLNIALGEKEAPKAGSQVTPVQPPQQNPICHLPTLVTAQGGPGSTPGNMLPITWVLTPQGLIPLSLKKVVGLPSHNGMGVTAVTGASSPSDYKSSPISSNTGLSAASVLPVSMVKPSAGSRGASDEAHASNLCFQEGPVHSSLPLLVASFNTNSSSAGALPSEATSASYVSSQISIPSAAISTVPSTVSPGPSLLCAHPELPSADSTRDTSEELFAVPGQNMTPTDHVEQKPHHLSATPSVSGRIKQPDKAVWETTASGPEAAQHTNIPPNPAENTGVDPLDLSLVSLEEKEQVKKWLKGEQGVQMPMLINPLPYLPPSVCSLKMLSRLLLQKKALEERATSLLPLTDENQKSSFQQKLQVVRDMVEQRLKDNPAYIQLKVRFLATFTFPAFLATLTPPRGRTTIPHSNRRYASTDDSDTEESEEEPKATESSSNAVGNDIAEKHLDSAVEHPPVAFRTPASYKVEVSEVPHSSETTDHLMGTNDNVPLQSRRSIRLRKRKCQH</sequence>
<feature type="domain" description="HTH myb-type" evidence="9">
    <location>
        <begin position="119"/>
        <end position="175"/>
    </location>
</feature>
<evidence type="ECO:0000256" key="1">
    <source>
        <dbReference type="ARBA" id="ARBA00022737"/>
    </source>
</evidence>
<evidence type="ECO:0000313" key="11">
    <source>
        <dbReference type="RefSeq" id="XP_030062690.1"/>
    </source>
</evidence>
<evidence type="ECO:0000259" key="8">
    <source>
        <dbReference type="PROSITE" id="PS51293"/>
    </source>
</evidence>
<dbReference type="PROSITE" id="PS51293">
    <property type="entry name" value="SANT"/>
    <property type="match status" value="2"/>
</dbReference>
<keyword evidence="2" id="KW-0805">Transcription regulation</keyword>
<dbReference type="CTD" id="6621"/>
<feature type="domain" description="Myb-like" evidence="7">
    <location>
        <begin position="175"/>
        <end position="225"/>
    </location>
</feature>
<dbReference type="SMART" id="SM00717">
    <property type="entry name" value="SANT"/>
    <property type="match status" value="5"/>
</dbReference>
<gene>
    <name evidence="11" type="primary">SNAPC4</name>
</gene>
<dbReference type="PANTHER" id="PTHR46621:SF1">
    <property type="entry name" value="SNRNA-ACTIVATING PROTEIN COMPLEX SUBUNIT 4"/>
    <property type="match status" value="1"/>
</dbReference>
<keyword evidence="10" id="KW-1185">Reference proteome</keyword>
<feature type="region of interest" description="Disordered" evidence="6">
    <location>
        <begin position="416"/>
        <end position="444"/>
    </location>
</feature>
<feature type="domain" description="HTH myb-type" evidence="9">
    <location>
        <begin position="226"/>
        <end position="281"/>
    </location>
</feature>
<evidence type="ECO:0000256" key="3">
    <source>
        <dbReference type="ARBA" id="ARBA00023125"/>
    </source>
</evidence>
<dbReference type="FunFam" id="1.10.10.60:FF:000314">
    <property type="entry name" value="Small nuclear RNA-activating complex, polypeptide 4"/>
    <property type="match status" value="1"/>
</dbReference>
<organism evidence="10 11">
    <name type="scientific">Microcaecilia unicolor</name>
    <dbReference type="NCBI Taxonomy" id="1415580"/>
    <lineage>
        <taxon>Eukaryota</taxon>
        <taxon>Metazoa</taxon>
        <taxon>Chordata</taxon>
        <taxon>Craniata</taxon>
        <taxon>Vertebrata</taxon>
        <taxon>Euteleostomi</taxon>
        <taxon>Amphibia</taxon>
        <taxon>Gymnophiona</taxon>
        <taxon>Siphonopidae</taxon>
        <taxon>Microcaecilia</taxon>
    </lineage>
</organism>
<name>A0A6P7YI23_9AMPH</name>
<dbReference type="GO" id="GO:0019185">
    <property type="term" value="C:snRNA-activating protein complex"/>
    <property type="evidence" value="ECO:0007669"/>
    <property type="project" value="TreeGrafter"/>
</dbReference>
<feature type="region of interest" description="Disordered" evidence="6">
    <location>
        <begin position="336"/>
        <end position="377"/>
    </location>
</feature>
<feature type="compositionally biased region" description="Acidic residues" evidence="6">
    <location>
        <begin position="1276"/>
        <end position="1285"/>
    </location>
</feature>
<feature type="compositionally biased region" description="Polar residues" evidence="6">
    <location>
        <begin position="1343"/>
        <end position="1352"/>
    </location>
</feature>
<protein>
    <submittedName>
        <fullName evidence="11">snRNA-activating protein complex subunit 4</fullName>
    </submittedName>
</protein>
<evidence type="ECO:0000259" key="7">
    <source>
        <dbReference type="PROSITE" id="PS50090"/>
    </source>
</evidence>
<keyword evidence="4" id="KW-0804">Transcription</keyword>
<dbReference type="Pfam" id="PF13921">
    <property type="entry name" value="Myb_DNA-bind_6"/>
    <property type="match status" value="1"/>
</dbReference>
<feature type="compositionally biased region" description="Basic residues" evidence="6">
    <location>
        <begin position="336"/>
        <end position="350"/>
    </location>
</feature>
<feature type="region of interest" description="Disordered" evidence="6">
    <location>
        <begin position="782"/>
        <end position="806"/>
    </location>
</feature>
<feature type="region of interest" description="Disordered" evidence="6">
    <location>
        <begin position="1326"/>
        <end position="1364"/>
    </location>
</feature>
<dbReference type="PROSITE" id="PS51294">
    <property type="entry name" value="HTH_MYB"/>
    <property type="match status" value="3"/>
</dbReference>
<dbReference type="InParanoid" id="A0A6P7YI23"/>
<dbReference type="OrthoDB" id="2143914at2759"/>
<evidence type="ECO:0000256" key="2">
    <source>
        <dbReference type="ARBA" id="ARBA00023015"/>
    </source>
</evidence>
<keyword evidence="1" id="KW-0677">Repeat</keyword>
<feature type="region of interest" description="Disordered" evidence="6">
    <location>
        <begin position="1078"/>
        <end position="1139"/>
    </location>
</feature>
<dbReference type="GeneID" id="115472536"/>
<dbReference type="InterPro" id="IPR009057">
    <property type="entry name" value="Homeodomain-like_sf"/>
</dbReference>
<dbReference type="GO" id="GO:0001006">
    <property type="term" value="F:RNA polymerase III type 3 promoter sequence-specific DNA binding"/>
    <property type="evidence" value="ECO:0007669"/>
    <property type="project" value="TreeGrafter"/>
</dbReference>
<dbReference type="GO" id="GO:0042796">
    <property type="term" value="P:snRNA transcription by RNA polymerase III"/>
    <property type="evidence" value="ECO:0007669"/>
    <property type="project" value="TreeGrafter"/>
</dbReference>
<feature type="compositionally biased region" description="Basic residues" evidence="6">
    <location>
        <begin position="1353"/>
        <end position="1364"/>
    </location>
</feature>
<dbReference type="GO" id="GO:0042795">
    <property type="term" value="P:snRNA transcription by RNA polymerase II"/>
    <property type="evidence" value="ECO:0007669"/>
    <property type="project" value="TreeGrafter"/>
</dbReference>
<evidence type="ECO:0000259" key="9">
    <source>
        <dbReference type="PROSITE" id="PS51294"/>
    </source>
</evidence>
<dbReference type="InterPro" id="IPR001005">
    <property type="entry name" value="SANT/Myb"/>
</dbReference>
<dbReference type="KEGG" id="muo:115472536"/>
<dbReference type="SUPFAM" id="SSF46689">
    <property type="entry name" value="Homeodomain-like"/>
    <property type="match status" value="3"/>
</dbReference>
<dbReference type="PROSITE" id="PS50090">
    <property type="entry name" value="MYB_LIKE"/>
    <property type="match status" value="4"/>
</dbReference>
<feature type="domain" description="Myb-like" evidence="7">
    <location>
        <begin position="226"/>
        <end position="277"/>
    </location>
</feature>
<evidence type="ECO:0000313" key="10">
    <source>
        <dbReference type="Proteomes" id="UP000515156"/>
    </source>
</evidence>
<feature type="domain" description="SANT" evidence="8">
    <location>
        <begin position="286"/>
        <end position="330"/>
    </location>
</feature>
<dbReference type="InterPro" id="IPR017930">
    <property type="entry name" value="Myb_dom"/>
</dbReference>
<dbReference type="CDD" id="cd00167">
    <property type="entry name" value="SANT"/>
    <property type="match status" value="3"/>
</dbReference>
<keyword evidence="3" id="KW-0238">DNA-binding</keyword>
<dbReference type="Pfam" id="PF00249">
    <property type="entry name" value="Myb_DNA-binding"/>
    <property type="match status" value="2"/>
</dbReference>
<feature type="region of interest" description="Disordered" evidence="6">
    <location>
        <begin position="613"/>
        <end position="649"/>
    </location>
</feature>
<feature type="domain" description="Myb-like" evidence="7">
    <location>
        <begin position="119"/>
        <end position="171"/>
    </location>
</feature>
<feature type="domain" description="SANT" evidence="8">
    <location>
        <begin position="229"/>
        <end position="286"/>
    </location>
</feature>
<feature type="domain" description="HTH myb-type" evidence="9">
    <location>
        <begin position="282"/>
        <end position="333"/>
    </location>
</feature>
<dbReference type="PANTHER" id="PTHR46621">
    <property type="entry name" value="SNRNA-ACTIVATING PROTEIN COMPLEX SUBUNIT 4"/>
    <property type="match status" value="1"/>
</dbReference>
<dbReference type="FunCoup" id="A0A6P7YI23">
    <property type="interactions" value="1115"/>
</dbReference>
<dbReference type="InterPro" id="IPR017884">
    <property type="entry name" value="SANT_dom"/>
</dbReference>
<evidence type="ECO:0000256" key="6">
    <source>
        <dbReference type="SAM" id="MobiDB-lite"/>
    </source>
</evidence>
<feature type="compositionally biased region" description="Low complexity" evidence="6">
    <location>
        <begin position="351"/>
        <end position="370"/>
    </location>
</feature>
<keyword evidence="5" id="KW-0539">Nucleus</keyword>
<dbReference type="Gene3D" id="1.10.10.60">
    <property type="entry name" value="Homeodomain-like"/>
    <property type="match status" value="4"/>
</dbReference>
<dbReference type="GO" id="GO:0000978">
    <property type="term" value="F:RNA polymerase II cis-regulatory region sequence-specific DNA binding"/>
    <property type="evidence" value="ECO:0007669"/>
    <property type="project" value="TreeGrafter"/>
</dbReference>
<proteinExistence type="predicted"/>
<dbReference type="InterPro" id="IPR051575">
    <property type="entry name" value="Myb-like_DNA-bd"/>
</dbReference>
<reference evidence="11" key="1">
    <citation type="submission" date="2025-08" db="UniProtKB">
        <authorList>
            <consortium name="RefSeq"/>
        </authorList>
    </citation>
    <scope>IDENTIFICATION</scope>
</reference>
<feature type="domain" description="Myb-like" evidence="7">
    <location>
        <begin position="278"/>
        <end position="329"/>
    </location>
</feature>
<feature type="region of interest" description="Disordered" evidence="6">
    <location>
        <begin position="1258"/>
        <end position="1297"/>
    </location>
</feature>
<dbReference type="RefSeq" id="XP_030062690.1">
    <property type="nucleotide sequence ID" value="XM_030206830.1"/>
</dbReference>
<dbReference type="Proteomes" id="UP000515156">
    <property type="component" value="Chromosome 6"/>
</dbReference>
<evidence type="ECO:0000256" key="5">
    <source>
        <dbReference type="ARBA" id="ARBA00023242"/>
    </source>
</evidence>
<accession>A0A6P7YI23</accession>
<dbReference type="FunFam" id="1.10.10.60:FF:000321">
    <property type="entry name" value="Small nuclear RNA-activating complex, polypeptide 4"/>
    <property type="match status" value="1"/>
</dbReference>
<evidence type="ECO:0000256" key="4">
    <source>
        <dbReference type="ARBA" id="ARBA00023163"/>
    </source>
</evidence>